<gene>
    <name evidence="3" type="ORF">E6K73_13915</name>
</gene>
<evidence type="ECO:0000259" key="2">
    <source>
        <dbReference type="Pfam" id="PF14534"/>
    </source>
</evidence>
<evidence type="ECO:0000313" key="4">
    <source>
        <dbReference type="Proteomes" id="UP000320184"/>
    </source>
</evidence>
<accession>A0A538S7C9</accession>
<dbReference type="Pfam" id="PF14534">
    <property type="entry name" value="DUF4440"/>
    <property type="match status" value="1"/>
</dbReference>
<dbReference type="AlphaFoldDB" id="A0A538S7C9"/>
<feature type="chain" id="PRO_5021918318" evidence="1">
    <location>
        <begin position="28"/>
        <end position="151"/>
    </location>
</feature>
<dbReference type="EMBL" id="VBOT01000192">
    <property type="protein sequence ID" value="TMQ47260.1"/>
    <property type="molecule type" value="Genomic_DNA"/>
</dbReference>
<evidence type="ECO:0000256" key="1">
    <source>
        <dbReference type="SAM" id="SignalP"/>
    </source>
</evidence>
<feature type="domain" description="DUF4440" evidence="2">
    <location>
        <begin position="35"/>
        <end position="139"/>
    </location>
</feature>
<dbReference type="InterPro" id="IPR027843">
    <property type="entry name" value="DUF4440"/>
</dbReference>
<dbReference type="InterPro" id="IPR032710">
    <property type="entry name" value="NTF2-like_dom_sf"/>
</dbReference>
<dbReference type="Proteomes" id="UP000320184">
    <property type="component" value="Unassembled WGS sequence"/>
</dbReference>
<dbReference type="Gene3D" id="3.10.450.50">
    <property type="match status" value="1"/>
</dbReference>
<protein>
    <submittedName>
        <fullName evidence="3">Nuclear transport factor 2 family protein</fullName>
    </submittedName>
</protein>
<organism evidence="3 4">
    <name type="scientific">Eiseniibacteriota bacterium</name>
    <dbReference type="NCBI Taxonomy" id="2212470"/>
    <lineage>
        <taxon>Bacteria</taxon>
        <taxon>Candidatus Eiseniibacteriota</taxon>
    </lineage>
</organism>
<proteinExistence type="predicted"/>
<feature type="signal peptide" evidence="1">
    <location>
        <begin position="1"/>
        <end position="27"/>
    </location>
</feature>
<dbReference type="SUPFAM" id="SSF54427">
    <property type="entry name" value="NTF2-like"/>
    <property type="match status" value="1"/>
</dbReference>
<keyword evidence="1" id="KW-0732">Signal</keyword>
<reference evidence="3 4" key="1">
    <citation type="journal article" date="2019" name="Nat. Microbiol.">
        <title>Mediterranean grassland soil C-N compound turnover is dependent on rainfall and depth, and is mediated by genomically divergent microorganisms.</title>
        <authorList>
            <person name="Diamond S."/>
            <person name="Andeer P.F."/>
            <person name="Li Z."/>
            <person name="Crits-Christoph A."/>
            <person name="Burstein D."/>
            <person name="Anantharaman K."/>
            <person name="Lane K.R."/>
            <person name="Thomas B.C."/>
            <person name="Pan C."/>
            <person name="Northen T.R."/>
            <person name="Banfield J.F."/>
        </authorList>
    </citation>
    <scope>NUCLEOTIDE SEQUENCE [LARGE SCALE GENOMIC DNA]</scope>
    <source>
        <strain evidence="3">WS_3</strain>
    </source>
</reference>
<name>A0A538S7C9_UNCEI</name>
<comment type="caution">
    <text evidence="3">The sequence shown here is derived from an EMBL/GenBank/DDBJ whole genome shotgun (WGS) entry which is preliminary data.</text>
</comment>
<sequence length="151" mass="16849">MLPKRTPMKRTLAIALLGLLASSRAWAQATLEQDIIKLEQTVTDAQFKKDRAALERLLADDYLYTHSNGSVLNKAQEIAESMSSDVQWTDSKFADLKVRIFGDVAVLTGEQTIQGTAKGYVPGPRRITDIFVRRSGRWQWLGGQATLEPTK</sequence>
<evidence type="ECO:0000313" key="3">
    <source>
        <dbReference type="EMBL" id="TMQ47260.1"/>
    </source>
</evidence>